<organism evidence="2 3">
    <name type="scientific">Kipferlia bialata</name>
    <dbReference type="NCBI Taxonomy" id="797122"/>
    <lineage>
        <taxon>Eukaryota</taxon>
        <taxon>Metamonada</taxon>
        <taxon>Carpediemonas-like organisms</taxon>
        <taxon>Kipferlia</taxon>
    </lineage>
</organism>
<evidence type="ECO:0000313" key="3">
    <source>
        <dbReference type="Proteomes" id="UP000265618"/>
    </source>
</evidence>
<dbReference type="OrthoDB" id="306304at2759"/>
<dbReference type="InterPro" id="IPR052070">
    <property type="entry name" value="ESCRT-I_UEV_domain"/>
</dbReference>
<dbReference type="EMBL" id="BDIP01001262">
    <property type="protein sequence ID" value="GIQ83992.1"/>
    <property type="molecule type" value="Genomic_DNA"/>
</dbReference>
<dbReference type="Proteomes" id="UP000265618">
    <property type="component" value="Unassembled WGS sequence"/>
</dbReference>
<dbReference type="GO" id="GO:0015031">
    <property type="term" value="P:protein transport"/>
    <property type="evidence" value="ECO:0007669"/>
    <property type="project" value="InterPro"/>
</dbReference>
<protein>
    <recommendedName>
        <fullName evidence="1">UEV domain-containing protein</fullName>
    </recommendedName>
</protein>
<dbReference type="InterPro" id="IPR008883">
    <property type="entry name" value="UEV_N"/>
</dbReference>
<dbReference type="GO" id="GO:0043130">
    <property type="term" value="F:ubiquitin binding"/>
    <property type="evidence" value="ECO:0007669"/>
    <property type="project" value="TreeGrafter"/>
</dbReference>
<reference evidence="2 3" key="1">
    <citation type="journal article" date="2018" name="PLoS ONE">
        <title>The draft genome of Kipferlia bialata reveals reductive genome evolution in fornicate parasites.</title>
        <authorList>
            <person name="Tanifuji G."/>
            <person name="Takabayashi S."/>
            <person name="Kume K."/>
            <person name="Takagi M."/>
            <person name="Nakayama T."/>
            <person name="Kamikawa R."/>
            <person name="Inagaki Y."/>
            <person name="Hashimoto T."/>
        </authorList>
    </citation>
    <scope>NUCLEOTIDE SEQUENCE [LARGE SCALE GENOMIC DNA]</scope>
    <source>
        <strain evidence="2">NY0173</strain>
    </source>
</reference>
<evidence type="ECO:0000259" key="1">
    <source>
        <dbReference type="PROSITE" id="PS51322"/>
    </source>
</evidence>
<accession>A0A9K3CWY8</accession>
<dbReference type="CDD" id="cd11685">
    <property type="entry name" value="UEV_TSG101-like"/>
    <property type="match status" value="1"/>
</dbReference>
<proteinExistence type="predicted"/>
<gene>
    <name evidence="2" type="ORF">KIPB_005403</name>
</gene>
<dbReference type="PANTHER" id="PTHR23306">
    <property type="entry name" value="TUMOR SUSCEPTIBILITY GENE 101 PROTEIN-RELATED"/>
    <property type="match status" value="1"/>
</dbReference>
<dbReference type="PROSITE" id="PS51322">
    <property type="entry name" value="UEV"/>
    <property type="match status" value="1"/>
</dbReference>
<evidence type="ECO:0000313" key="2">
    <source>
        <dbReference type="EMBL" id="GIQ83992.1"/>
    </source>
</evidence>
<name>A0A9K3CWY8_9EUKA</name>
<dbReference type="GO" id="GO:0000813">
    <property type="term" value="C:ESCRT I complex"/>
    <property type="evidence" value="ECO:0007669"/>
    <property type="project" value="TreeGrafter"/>
</dbReference>
<dbReference type="SUPFAM" id="SSF54495">
    <property type="entry name" value="UBC-like"/>
    <property type="match status" value="1"/>
</dbReference>
<dbReference type="Gene3D" id="3.10.110.10">
    <property type="entry name" value="Ubiquitin Conjugating Enzyme"/>
    <property type="match status" value="1"/>
</dbReference>
<dbReference type="InterPro" id="IPR016135">
    <property type="entry name" value="UBQ-conjugating_enzyme/RWD"/>
</dbReference>
<dbReference type="Pfam" id="PF05743">
    <property type="entry name" value="UEV"/>
    <property type="match status" value="1"/>
</dbReference>
<dbReference type="GO" id="GO:0008333">
    <property type="term" value="P:endosome to lysosome transport"/>
    <property type="evidence" value="ECO:0007669"/>
    <property type="project" value="TreeGrafter"/>
</dbReference>
<dbReference type="PANTHER" id="PTHR23306:SF3">
    <property type="entry name" value="TUMOR SUPPRESSOR PROTEIN 101"/>
    <property type="match status" value="1"/>
</dbReference>
<feature type="non-terminal residue" evidence="2">
    <location>
        <position position="1"/>
    </location>
</feature>
<keyword evidence="3" id="KW-1185">Reference proteome</keyword>
<dbReference type="AlphaFoldDB" id="A0A9K3CWY8"/>
<sequence length="137" mass="15081">MSYRPAPAMNSAQLQQMLTTYKYQNIQHTVSVFQFVMGRIPSLRPEAVQLPTQGGQPMPCACLGGTLPVRYGQNVFQIPVRIILLPQFPFAAPLCYVTPTPQMALVPSQQGGVMSFSPSPSLSLSLPLSLSLYIYIY</sequence>
<comment type="caution">
    <text evidence="2">The sequence shown here is derived from an EMBL/GenBank/DDBJ whole genome shotgun (WGS) entry which is preliminary data.</text>
</comment>
<feature type="domain" description="UEV" evidence="1">
    <location>
        <begin position="6"/>
        <end position="137"/>
    </location>
</feature>